<protein>
    <submittedName>
        <fullName evidence="1">Phenol hydroxylase subunit</fullName>
    </submittedName>
</protein>
<dbReference type="Proteomes" id="UP000494330">
    <property type="component" value="Unassembled WGS sequence"/>
</dbReference>
<dbReference type="InterPro" id="IPR010353">
    <property type="entry name" value="DmpK"/>
</dbReference>
<reference evidence="1 2" key="1">
    <citation type="submission" date="2019-09" db="EMBL/GenBank/DDBJ databases">
        <authorList>
            <person name="Depoorter E."/>
        </authorList>
    </citation>
    <scope>NUCLEOTIDE SEQUENCE [LARGE SCALE GENOMIC DNA]</scope>
    <source>
        <strain evidence="1">LMG 30113</strain>
    </source>
</reference>
<sequence>MIDIEVPVPNPGVVPDACFVRVLGMRNGRFVEFEFSIGDPDLAVEMIMPTPLFEAFCLRHGAQRLTPEQEAGLERDRCKWQYGQPGVQD</sequence>
<accession>A0A6J5DDH4</accession>
<dbReference type="AlphaFoldDB" id="A0A6J5DDH4"/>
<name>A0A6J5DDH4_9BURK</name>
<organism evidence="1 2">
    <name type="scientific">Burkholderia paludis</name>
    <dbReference type="NCBI Taxonomy" id="1506587"/>
    <lineage>
        <taxon>Bacteria</taxon>
        <taxon>Pseudomonadati</taxon>
        <taxon>Pseudomonadota</taxon>
        <taxon>Betaproteobacteria</taxon>
        <taxon>Burkholderiales</taxon>
        <taxon>Burkholderiaceae</taxon>
        <taxon>Burkholderia</taxon>
        <taxon>Burkholderia cepacia complex</taxon>
    </lineage>
</organism>
<evidence type="ECO:0000313" key="1">
    <source>
        <dbReference type="EMBL" id="VWB47353.1"/>
    </source>
</evidence>
<evidence type="ECO:0000313" key="2">
    <source>
        <dbReference type="Proteomes" id="UP000494330"/>
    </source>
</evidence>
<dbReference type="PIRSF" id="PIRSF000039">
    <property type="entry name" value="Phenol_monooxy_K"/>
    <property type="match status" value="1"/>
</dbReference>
<dbReference type="EMBL" id="CABVQD010000005">
    <property type="protein sequence ID" value="VWB47353.1"/>
    <property type="molecule type" value="Genomic_DNA"/>
</dbReference>
<dbReference type="RefSeq" id="WP_235215111.1">
    <property type="nucleotide sequence ID" value="NZ_CABVQD010000005.1"/>
</dbReference>
<keyword evidence="2" id="KW-1185">Reference proteome</keyword>
<proteinExistence type="predicted"/>
<dbReference type="Pfam" id="PF06099">
    <property type="entry name" value="Phenol_hyd_sub"/>
    <property type="match status" value="1"/>
</dbReference>
<gene>
    <name evidence="1" type="ORF">BPA30113_02017</name>
</gene>